<proteinExistence type="predicted"/>
<keyword evidence="3" id="KW-1185">Reference proteome</keyword>
<accession>A0A7T8KFQ3</accession>
<reference evidence="3" key="1">
    <citation type="submission" date="2021-01" db="EMBL/GenBank/DDBJ databases">
        <title>Caligus Genome Assembly.</title>
        <authorList>
            <person name="Gallardo-Escarate C."/>
        </authorList>
    </citation>
    <scope>NUCLEOTIDE SEQUENCE [LARGE SCALE GENOMIC DNA]</scope>
</reference>
<gene>
    <name evidence="2" type="ORF">FKW44_008143</name>
</gene>
<evidence type="ECO:0000313" key="3">
    <source>
        <dbReference type="Proteomes" id="UP000595437"/>
    </source>
</evidence>
<feature type="non-terminal residue" evidence="2">
    <location>
        <position position="55"/>
    </location>
</feature>
<evidence type="ECO:0000313" key="2">
    <source>
        <dbReference type="EMBL" id="QQP55082.1"/>
    </source>
</evidence>
<dbReference type="Proteomes" id="UP000595437">
    <property type="component" value="Chromosome 5"/>
</dbReference>
<dbReference type="EMBL" id="CP045894">
    <property type="protein sequence ID" value="QQP55082.1"/>
    <property type="molecule type" value="Genomic_DNA"/>
</dbReference>
<keyword evidence="1" id="KW-0472">Membrane</keyword>
<name>A0A7T8KFQ3_CALRO</name>
<feature type="transmembrane region" description="Helical" evidence="1">
    <location>
        <begin position="29"/>
        <end position="48"/>
    </location>
</feature>
<protein>
    <submittedName>
        <fullName evidence="2">Uncharacterized protein</fullName>
    </submittedName>
</protein>
<keyword evidence="1" id="KW-0812">Transmembrane</keyword>
<organism evidence="2 3">
    <name type="scientific">Caligus rogercresseyi</name>
    <name type="common">Sea louse</name>
    <dbReference type="NCBI Taxonomy" id="217165"/>
    <lineage>
        <taxon>Eukaryota</taxon>
        <taxon>Metazoa</taxon>
        <taxon>Ecdysozoa</taxon>
        <taxon>Arthropoda</taxon>
        <taxon>Crustacea</taxon>
        <taxon>Multicrustacea</taxon>
        <taxon>Hexanauplia</taxon>
        <taxon>Copepoda</taxon>
        <taxon>Siphonostomatoida</taxon>
        <taxon>Caligidae</taxon>
        <taxon>Caligus</taxon>
    </lineage>
</organism>
<evidence type="ECO:0000256" key="1">
    <source>
        <dbReference type="SAM" id="Phobius"/>
    </source>
</evidence>
<keyword evidence="1" id="KW-1133">Transmembrane helix</keyword>
<sequence>MRLSKDLSEATSRSNCSVDVSVFIKYPNIVIDLGSTSIIISFCLLLHIHRNFEYM</sequence>
<dbReference type="AlphaFoldDB" id="A0A7T8KFQ3"/>